<dbReference type="Pfam" id="PF00856">
    <property type="entry name" value="SET"/>
    <property type="match status" value="1"/>
</dbReference>
<gene>
    <name evidence="3" type="ORF">LRAMOSA09374</name>
</gene>
<dbReference type="InterPro" id="IPR001214">
    <property type="entry name" value="SET_dom"/>
</dbReference>
<dbReference type="OrthoDB" id="265717at2759"/>
<dbReference type="SMART" id="SM00317">
    <property type="entry name" value="SET"/>
    <property type="match status" value="1"/>
</dbReference>
<dbReference type="SUPFAM" id="SSF82199">
    <property type="entry name" value="SET domain"/>
    <property type="match status" value="1"/>
</dbReference>
<name>A0A077WI54_9FUNG</name>
<proteinExistence type="predicted"/>
<organism evidence="3">
    <name type="scientific">Lichtheimia ramosa</name>
    <dbReference type="NCBI Taxonomy" id="688394"/>
    <lineage>
        <taxon>Eukaryota</taxon>
        <taxon>Fungi</taxon>
        <taxon>Fungi incertae sedis</taxon>
        <taxon>Mucoromycota</taxon>
        <taxon>Mucoromycotina</taxon>
        <taxon>Mucoromycetes</taxon>
        <taxon>Mucorales</taxon>
        <taxon>Lichtheimiaceae</taxon>
        <taxon>Lichtheimia</taxon>
    </lineage>
</organism>
<dbReference type="Gene3D" id="2.170.270.10">
    <property type="entry name" value="SET domain"/>
    <property type="match status" value="1"/>
</dbReference>
<dbReference type="EMBL" id="LK023322">
    <property type="protein sequence ID" value="CDS06849.1"/>
    <property type="molecule type" value="Genomic_DNA"/>
</dbReference>
<dbReference type="AlphaFoldDB" id="A0A077WI54"/>
<dbReference type="CDD" id="cd20071">
    <property type="entry name" value="SET_SMYD"/>
    <property type="match status" value="1"/>
</dbReference>
<dbReference type="Gene3D" id="6.10.140.2220">
    <property type="match status" value="1"/>
</dbReference>
<evidence type="ECO:0000313" key="3">
    <source>
        <dbReference type="EMBL" id="CDS06849.1"/>
    </source>
</evidence>
<dbReference type="PANTHER" id="PTHR12197:SF282">
    <property type="entry name" value="SET DOMAIN-CONTAINING PROTEIN"/>
    <property type="match status" value="1"/>
</dbReference>
<feature type="domain" description="SET" evidence="2">
    <location>
        <begin position="73"/>
        <end position="324"/>
    </location>
</feature>
<reference evidence="3" key="1">
    <citation type="journal article" date="2014" name="Genome Announc.">
        <title>De novo whole-genome sequence and genome annotation of Lichtheimia ramosa.</title>
        <authorList>
            <person name="Linde J."/>
            <person name="Schwartze V."/>
            <person name="Binder U."/>
            <person name="Lass-Florl C."/>
            <person name="Voigt K."/>
            <person name="Horn F."/>
        </authorList>
    </citation>
    <scope>NUCLEOTIDE SEQUENCE</scope>
    <source>
        <strain evidence="3">JMRC FSU:6197</strain>
    </source>
</reference>
<evidence type="ECO:0000259" key="2">
    <source>
        <dbReference type="PROSITE" id="PS50280"/>
    </source>
</evidence>
<dbReference type="PROSITE" id="PS50280">
    <property type="entry name" value="SET"/>
    <property type="match status" value="1"/>
</dbReference>
<sequence>MPSPTTHMDNSPAPKEQCRENFNHALNSNDANPDITKATGDSTTSSSKKKKKKPSRTTPAEVNPYYKQAMQSFPVMLRNTKTKGRHAAAAEELKQGTTVCLEQATAYVVRSEFSDKHCHVCLDMLTTKLMCQDCRKAFYCSEACLGRDDTHTLVCSTLKQIDSIGHATNVEPDLLRLITLLLARRQRDSEKDTVAQCQSDEIIHPTPFWCTNDLISHREQADRAFVRVVAEASERLMSEWQESMRISVDDFVTLACRINSNAHGLGDNEGRNTDVAFGLFPLGAMFFNHSCNPNCAFVGLQNGQLAFRTIRPVSREEELTVSYIDLYAPRDERRHVLLGSKHFWCKCKRCISPIETSIDRYLTGVVCEKCHEDVYVIPPSTMDNIQVSDPSAKSSDNVEYKCAKCSSKTTSRSLQNTLEEAQKMYMEGMMALRKYRNYRQAQSKLQPLAKVSSNAACNIHPQNAVRLNACIPLMNCLRHNDDIAGAIDVNRFILEIMEKYAEQHLPRNTAEISDFYQNLGELCKVMADKYSALGRRPLEKRYRNEAKSAFNHAIQVRSVVFGSCHPKTKLVIEQATSVFS</sequence>
<feature type="region of interest" description="Disordered" evidence="1">
    <location>
        <begin position="1"/>
        <end position="64"/>
    </location>
</feature>
<dbReference type="Gene3D" id="1.10.220.160">
    <property type="match status" value="1"/>
</dbReference>
<dbReference type="InterPro" id="IPR050869">
    <property type="entry name" value="H3K4_H4K5_MeTrfase"/>
</dbReference>
<feature type="compositionally biased region" description="Low complexity" evidence="1">
    <location>
        <begin position="36"/>
        <end position="46"/>
    </location>
</feature>
<dbReference type="PANTHER" id="PTHR12197">
    <property type="entry name" value="HISTONE-LYSINE N-METHYLTRANSFERASE SMYD"/>
    <property type="match status" value="1"/>
</dbReference>
<evidence type="ECO:0000256" key="1">
    <source>
        <dbReference type="SAM" id="MobiDB-lite"/>
    </source>
</evidence>
<protein>
    <recommendedName>
        <fullName evidence="2">SET domain-containing protein</fullName>
    </recommendedName>
</protein>
<accession>A0A077WI54</accession>
<dbReference type="InterPro" id="IPR046341">
    <property type="entry name" value="SET_dom_sf"/>
</dbReference>